<evidence type="ECO:0000256" key="5">
    <source>
        <dbReference type="RuleBase" id="RU003903"/>
    </source>
</evidence>
<dbReference type="SUPFAM" id="SSF48179">
    <property type="entry name" value="6-phosphogluconate dehydrogenase C-terminal domain-like"/>
    <property type="match status" value="1"/>
</dbReference>
<sequence>MSIGFIGGGKMAHALASGFISAGVTKGSKIISSCAPEDTLSAQSFQALGARVTHNNTDVINNSEVAIMAVKPNVVPIVLKDINKVITPKHLLISVAMGVTLKNIEKELPASSRVVRVMPNTPALVRQGASVYAPGTAATDEDAETTERLFKSVGSVHRVGEYLFDPVTALSGSGPAYVYCVIEALADGGVRMGLSRELALQLAAQTVVGAGTMVTSTAEHPASLRDNVTSPGGSTSEGLYTLEEASVRSAFIRAVEKATQRCKEVNKSLM</sequence>
<evidence type="ECO:0000256" key="1">
    <source>
        <dbReference type="ARBA" id="ARBA00005205"/>
    </source>
</evidence>
<dbReference type="InterPro" id="IPR008927">
    <property type="entry name" value="6-PGluconate_DH-like_C_sf"/>
</dbReference>
<evidence type="ECO:0000256" key="2">
    <source>
        <dbReference type="ARBA" id="ARBA00005525"/>
    </source>
</evidence>
<feature type="domain" description="Pyrroline-5-carboxylate reductase dimerisation" evidence="7">
    <location>
        <begin position="161"/>
        <end position="264"/>
    </location>
</feature>
<keyword evidence="5" id="KW-0521">NADP</keyword>
<dbReference type="PANTHER" id="PTHR11645">
    <property type="entry name" value="PYRROLINE-5-CARBOXYLATE REDUCTASE"/>
    <property type="match status" value="1"/>
</dbReference>
<reference evidence="8 9" key="1">
    <citation type="submission" date="2023-09" db="EMBL/GenBank/DDBJ databases">
        <title>Nesidiocoris tenuis whole genome shotgun sequence.</title>
        <authorList>
            <person name="Shibata T."/>
            <person name="Shimoda M."/>
            <person name="Kobayashi T."/>
            <person name="Uehara T."/>
        </authorList>
    </citation>
    <scope>NUCLEOTIDE SEQUENCE [LARGE SCALE GENOMIC DNA]</scope>
    <source>
        <strain evidence="8 9">Japan</strain>
    </source>
</reference>
<dbReference type="EMBL" id="AP028909">
    <property type="protein sequence ID" value="BES88184.1"/>
    <property type="molecule type" value="Genomic_DNA"/>
</dbReference>
<dbReference type="PROSITE" id="PS00521">
    <property type="entry name" value="P5CR"/>
    <property type="match status" value="1"/>
</dbReference>
<dbReference type="PIRSF" id="PIRSF000193">
    <property type="entry name" value="Pyrrol-5-carb_rd"/>
    <property type="match status" value="1"/>
</dbReference>
<protein>
    <recommendedName>
        <fullName evidence="3 5">Pyrroline-5-carboxylate reductase</fullName>
        <ecNumber evidence="3 5">1.5.1.2</ecNumber>
    </recommendedName>
</protein>
<dbReference type="Gene3D" id="3.40.50.720">
    <property type="entry name" value="NAD(P)-binding Rossmann-like Domain"/>
    <property type="match status" value="1"/>
</dbReference>
<dbReference type="InterPro" id="IPR053790">
    <property type="entry name" value="P5CR-like_CS"/>
</dbReference>
<comment type="similarity">
    <text evidence="2 5">Belongs to the pyrroline-5-carboxylate reductase family.</text>
</comment>
<keyword evidence="9" id="KW-1185">Reference proteome</keyword>
<accession>A0ABN7AAK7</accession>
<dbReference type="Pfam" id="PF14748">
    <property type="entry name" value="P5CR_dimer"/>
    <property type="match status" value="1"/>
</dbReference>
<dbReference type="EC" id="1.5.1.2" evidence="3 5"/>
<dbReference type="Proteomes" id="UP001307889">
    <property type="component" value="Chromosome 1"/>
</dbReference>
<keyword evidence="4 5" id="KW-0641">Proline biosynthesis</keyword>
<keyword evidence="5" id="KW-0028">Amino-acid biosynthesis</keyword>
<evidence type="ECO:0000259" key="6">
    <source>
        <dbReference type="Pfam" id="PF03807"/>
    </source>
</evidence>
<organism evidence="8 9">
    <name type="scientific">Nesidiocoris tenuis</name>
    <dbReference type="NCBI Taxonomy" id="355587"/>
    <lineage>
        <taxon>Eukaryota</taxon>
        <taxon>Metazoa</taxon>
        <taxon>Ecdysozoa</taxon>
        <taxon>Arthropoda</taxon>
        <taxon>Hexapoda</taxon>
        <taxon>Insecta</taxon>
        <taxon>Pterygota</taxon>
        <taxon>Neoptera</taxon>
        <taxon>Paraneoptera</taxon>
        <taxon>Hemiptera</taxon>
        <taxon>Heteroptera</taxon>
        <taxon>Panheteroptera</taxon>
        <taxon>Cimicomorpha</taxon>
        <taxon>Miridae</taxon>
        <taxon>Dicyphina</taxon>
        <taxon>Nesidiocoris</taxon>
    </lineage>
</organism>
<feature type="domain" description="Pyrroline-5-carboxylate reductase catalytic N-terminal" evidence="6">
    <location>
        <begin position="3"/>
        <end position="97"/>
    </location>
</feature>
<dbReference type="InterPro" id="IPR036291">
    <property type="entry name" value="NAD(P)-bd_dom_sf"/>
</dbReference>
<dbReference type="SUPFAM" id="SSF51735">
    <property type="entry name" value="NAD(P)-binding Rossmann-fold domains"/>
    <property type="match status" value="1"/>
</dbReference>
<dbReference type="InterPro" id="IPR029036">
    <property type="entry name" value="P5CR_dimer"/>
</dbReference>
<comment type="pathway">
    <text evidence="1 5">Amino-acid biosynthesis; L-proline biosynthesis; L-proline from L-glutamate 5-semialdehyde: step 1/1.</text>
</comment>
<dbReference type="NCBIfam" id="TIGR00112">
    <property type="entry name" value="proC"/>
    <property type="match status" value="1"/>
</dbReference>
<gene>
    <name evidence="8" type="ORF">NTJ_00991</name>
</gene>
<name>A0ABN7AAK7_9HEMI</name>
<evidence type="ECO:0000259" key="7">
    <source>
        <dbReference type="Pfam" id="PF14748"/>
    </source>
</evidence>
<keyword evidence="5" id="KW-0560">Oxidoreductase</keyword>
<comment type="catalytic activity">
    <reaction evidence="5">
        <text>L-proline + NADP(+) = (S)-1-pyrroline-5-carboxylate + NADPH + 2 H(+)</text>
        <dbReference type="Rhea" id="RHEA:14109"/>
        <dbReference type="ChEBI" id="CHEBI:15378"/>
        <dbReference type="ChEBI" id="CHEBI:17388"/>
        <dbReference type="ChEBI" id="CHEBI:57783"/>
        <dbReference type="ChEBI" id="CHEBI:58349"/>
        <dbReference type="ChEBI" id="CHEBI:60039"/>
        <dbReference type="EC" id="1.5.1.2"/>
    </reaction>
</comment>
<dbReference type="InterPro" id="IPR000304">
    <property type="entry name" value="Pyrroline-COOH_reductase"/>
</dbReference>
<evidence type="ECO:0000256" key="4">
    <source>
        <dbReference type="ARBA" id="ARBA00022650"/>
    </source>
</evidence>
<proteinExistence type="inferred from homology"/>
<dbReference type="InterPro" id="IPR028939">
    <property type="entry name" value="P5C_Rdtase_cat_N"/>
</dbReference>
<dbReference type="Pfam" id="PF03807">
    <property type="entry name" value="F420_oxidored"/>
    <property type="match status" value="1"/>
</dbReference>
<dbReference type="Gene3D" id="1.10.3730.10">
    <property type="entry name" value="ProC C-terminal domain-like"/>
    <property type="match status" value="1"/>
</dbReference>
<evidence type="ECO:0000313" key="8">
    <source>
        <dbReference type="EMBL" id="BES88184.1"/>
    </source>
</evidence>
<evidence type="ECO:0000256" key="3">
    <source>
        <dbReference type="ARBA" id="ARBA00012855"/>
    </source>
</evidence>
<dbReference type="HAMAP" id="MF_01925">
    <property type="entry name" value="P5C_reductase"/>
    <property type="match status" value="1"/>
</dbReference>
<dbReference type="PANTHER" id="PTHR11645:SF62">
    <property type="entry name" value="PYRROLINE-5-CARBOXYLATE REDUCTASE"/>
    <property type="match status" value="1"/>
</dbReference>
<evidence type="ECO:0000313" key="9">
    <source>
        <dbReference type="Proteomes" id="UP001307889"/>
    </source>
</evidence>